<proteinExistence type="predicted"/>
<name>A0A841JJ17_9SPHI</name>
<dbReference type="Proteomes" id="UP000548326">
    <property type="component" value="Unassembled WGS sequence"/>
</dbReference>
<dbReference type="EMBL" id="JACHCA010000007">
    <property type="protein sequence ID" value="MBB6128688.1"/>
    <property type="molecule type" value="Genomic_DNA"/>
</dbReference>
<dbReference type="AlphaFoldDB" id="A0A841JJ17"/>
<dbReference type="PANTHER" id="PTHR30289:SF1">
    <property type="entry name" value="PEBP (PHOSPHATIDYLETHANOLAMINE-BINDING PROTEIN) FAMILY PROTEIN"/>
    <property type="match status" value="1"/>
</dbReference>
<sequence>MTTTTFTLKSNDLGGQLAPEQYANGMGFTGQNLSPQLYWENPPKETKTFALTIQDLGAPTGSGFWHWVVFNIPAHINEVPSGAGDPEKSLLPENVIQSNTDMGTQGYVGAAPPEGPTHRYQIIVYALNANLQLDSSATPAFVGFNLHFATLTKASLLVYGQKY</sequence>
<dbReference type="NCBIfam" id="TIGR00481">
    <property type="entry name" value="YbhB/YbcL family Raf kinase inhibitor-like protein"/>
    <property type="match status" value="1"/>
</dbReference>
<dbReference type="Gene3D" id="3.90.280.10">
    <property type="entry name" value="PEBP-like"/>
    <property type="match status" value="1"/>
</dbReference>
<evidence type="ECO:0000313" key="1">
    <source>
        <dbReference type="EMBL" id="MBB6128688.1"/>
    </source>
</evidence>
<dbReference type="SUPFAM" id="SSF49777">
    <property type="entry name" value="PEBP-like"/>
    <property type="match status" value="1"/>
</dbReference>
<evidence type="ECO:0000313" key="2">
    <source>
        <dbReference type="Proteomes" id="UP000548326"/>
    </source>
</evidence>
<dbReference type="InterPro" id="IPR036610">
    <property type="entry name" value="PEBP-like_sf"/>
</dbReference>
<protein>
    <recommendedName>
        <fullName evidence="3">Phospholipid-binding protein, PBP family</fullName>
    </recommendedName>
</protein>
<accession>A0A841JJ17</accession>
<dbReference type="PANTHER" id="PTHR30289">
    <property type="entry name" value="UNCHARACTERIZED PROTEIN YBCL-RELATED"/>
    <property type="match status" value="1"/>
</dbReference>
<dbReference type="InterPro" id="IPR005247">
    <property type="entry name" value="YbhB_YbcL/LppC-like"/>
</dbReference>
<dbReference type="RefSeq" id="WP_183588088.1">
    <property type="nucleotide sequence ID" value="NZ_JACHCA010000007.1"/>
</dbReference>
<organism evidence="1 2">
    <name type="scientific">Mucilaginibacter lappiensis</name>
    <dbReference type="NCBI Taxonomy" id="354630"/>
    <lineage>
        <taxon>Bacteria</taxon>
        <taxon>Pseudomonadati</taxon>
        <taxon>Bacteroidota</taxon>
        <taxon>Sphingobacteriia</taxon>
        <taxon>Sphingobacteriales</taxon>
        <taxon>Sphingobacteriaceae</taxon>
        <taxon>Mucilaginibacter</taxon>
    </lineage>
</organism>
<gene>
    <name evidence="1" type="ORF">HDF22_002811</name>
</gene>
<dbReference type="InterPro" id="IPR008914">
    <property type="entry name" value="PEBP"/>
</dbReference>
<dbReference type="CDD" id="cd00865">
    <property type="entry name" value="PEBP_bact_arch"/>
    <property type="match status" value="1"/>
</dbReference>
<evidence type="ECO:0008006" key="3">
    <source>
        <dbReference type="Google" id="ProtNLM"/>
    </source>
</evidence>
<dbReference type="Pfam" id="PF01161">
    <property type="entry name" value="PBP"/>
    <property type="match status" value="1"/>
</dbReference>
<comment type="caution">
    <text evidence="1">The sequence shown here is derived from an EMBL/GenBank/DDBJ whole genome shotgun (WGS) entry which is preliminary data.</text>
</comment>
<reference evidence="1 2" key="1">
    <citation type="submission" date="2020-08" db="EMBL/GenBank/DDBJ databases">
        <title>Genomic Encyclopedia of Type Strains, Phase IV (KMG-V): Genome sequencing to study the core and pangenomes of soil and plant-associated prokaryotes.</title>
        <authorList>
            <person name="Whitman W."/>
        </authorList>
    </citation>
    <scope>NUCLEOTIDE SEQUENCE [LARGE SCALE GENOMIC DNA]</scope>
    <source>
        <strain evidence="1 2">MP601</strain>
    </source>
</reference>